<evidence type="ECO:0000256" key="5">
    <source>
        <dbReference type="ARBA" id="ARBA00012121"/>
    </source>
</evidence>
<dbReference type="EMBL" id="VTXO01000003">
    <property type="protein sequence ID" value="NOI81087.1"/>
    <property type="molecule type" value="Genomic_DNA"/>
</dbReference>
<dbReference type="GO" id="GO:0070814">
    <property type="term" value="P:hydrogen sulfide biosynthetic process"/>
    <property type="evidence" value="ECO:0007669"/>
    <property type="project" value="UniProtKB-UniRule"/>
</dbReference>
<dbReference type="SUPFAM" id="SSF52540">
    <property type="entry name" value="P-loop containing nucleoside triphosphate hydrolases"/>
    <property type="match status" value="1"/>
</dbReference>
<dbReference type="Pfam" id="PF01583">
    <property type="entry name" value="APS_kinase"/>
    <property type="match status" value="1"/>
</dbReference>
<dbReference type="GO" id="GO:0000103">
    <property type="term" value="P:sulfate assimilation"/>
    <property type="evidence" value="ECO:0007669"/>
    <property type="project" value="UniProtKB-UniRule"/>
</dbReference>
<evidence type="ECO:0000256" key="14">
    <source>
        <dbReference type="HAMAP-Rule" id="MF_00065"/>
    </source>
</evidence>
<dbReference type="GO" id="GO:0004020">
    <property type="term" value="F:adenylylsulfate kinase activity"/>
    <property type="evidence" value="ECO:0007669"/>
    <property type="project" value="UniProtKB-UniRule"/>
</dbReference>
<dbReference type="Proteomes" id="UP000572722">
    <property type="component" value="Unassembled WGS sequence"/>
</dbReference>
<evidence type="ECO:0000256" key="10">
    <source>
        <dbReference type="ARBA" id="ARBA00022840"/>
    </source>
</evidence>
<sequence>MTDSIETPLSDNVTWHNHGIDKAFRATQKKQRPCVLWFTGLSGAGKSTIASALEAQLAKLGAHTYCLDGDNMRHGLCGDLGFSPDDRRENVRRLGEVAKLLVDAGLIVLTASISPYRDDRQFARQQLEDGEFIEIFVDTPLHVCEERDPKGLYKKARAGDIQQFTGIDAEYQPPLAPEIHLNAADNTIETLCLACLQHLKRNRILL</sequence>
<proteinExistence type="inferred from homology"/>
<keyword evidence="7 14" id="KW-0808">Transferase</keyword>
<dbReference type="EC" id="2.7.1.25" evidence="5 14"/>
<dbReference type="HAMAP" id="MF_00065">
    <property type="entry name" value="Adenylyl_sulf_kinase"/>
    <property type="match status" value="1"/>
</dbReference>
<comment type="similarity">
    <text evidence="4 14 15">Belongs to the APS kinase family.</text>
</comment>
<evidence type="ECO:0000256" key="9">
    <source>
        <dbReference type="ARBA" id="ARBA00022777"/>
    </source>
</evidence>
<protein>
    <recommendedName>
        <fullName evidence="6 14">Adenylyl-sulfate kinase</fullName>
        <ecNumber evidence="5 14">2.7.1.25</ecNumber>
    </recommendedName>
    <alternativeName>
        <fullName evidence="12 14">APS kinase</fullName>
    </alternativeName>
    <alternativeName>
        <fullName evidence="13 14">ATP adenosine-5'-phosphosulfate 3'-phosphotransferase</fullName>
    </alternativeName>
    <alternativeName>
        <fullName evidence="11 14">Adenosine-5'-phosphosulfate kinase</fullName>
    </alternativeName>
</protein>
<evidence type="ECO:0000256" key="15">
    <source>
        <dbReference type="RuleBase" id="RU004347"/>
    </source>
</evidence>
<evidence type="ECO:0000256" key="8">
    <source>
        <dbReference type="ARBA" id="ARBA00022741"/>
    </source>
</evidence>
<comment type="function">
    <text evidence="2 14 15">Catalyzes the synthesis of activated sulfate.</text>
</comment>
<dbReference type="PANTHER" id="PTHR11055">
    <property type="entry name" value="BIFUNCTIONAL 3'-PHOSPHOADENOSINE 5'-PHOSPHOSULFATE SYNTHASE"/>
    <property type="match status" value="1"/>
</dbReference>
<feature type="binding site" evidence="14">
    <location>
        <begin position="40"/>
        <end position="47"/>
    </location>
    <ligand>
        <name>ATP</name>
        <dbReference type="ChEBI" id="CHEBI:30616"/>
    </ligand>
</feature>
<evidence type="ECO:0000256" key="2">
    <source>
        <dbReference type="ARBA" id="ARBA00002632"/>
    </source>
</evidence>
<dbReference type="Gene3D" id="3.40.50.300">
    <property type="entry name" value="P-loop containing nucleotide triphosphate hydrolases"/>
    <property type="match status" value="1"/>
</dbReference>
<dbReference type="GO" id="GO:0005524">
    <property type="term" value="F:ATP binding"/>
    <property type="evidence" value="ECO:0007669"/>
    <property type="project" value="UniProtKB-UniRule"/>
</dbReference>
<evidence type="ECO:0000256" key="13">
    <source>
        <dbReference type="ARBA" id="ARBA00031464"/>
    </source>
</evidence>
<evidence type="ECO:0000256" key="11">
    <source>
        <dbReference type="ARBA" id="ARBA00029724"/>
    </source>
</evidence>
<evidence type="ECO:0000313" key="18">
    <source>
        <dbReference type="Proteomes" id="UP000572722"/>
    </source>
</evidence>
<dbReference type="RefSeq" id="WP_171321964.1">
    <property type="nucleotide sequence ID" value="NZ_VTXO01000003.1"/>
</dbReference>
<dbReference type="InterPro" id="IPR059117">
    <property type="entry name" value="APS_kinase_dom"/>
</dbReference>
<dbReference type="InterPro" id="IPR002891">
    <property type="entry name" value="APS"/>
</dbReference>
<organism evidence="17 18">
    <name type="scientific">Vibrio tubiashii</name>
    <dbReference type="NCBI Taxonomy" id="29498"/>
    <lineage>
        <taxon>Bacteria</taxon>
        <taxon>Pseudomonadati</taxon>
        <taxon>Pseudomonadota</taxon>
        <taxon>Gammaproteobacteria</taxon>
        <taxon>Vibrionales</taxon>
        <taxon>Vibrionaceae</taxon>
        <taxon>Vibrio</taxon>
        <taxon>Vibrio oreintalis group</taxon>
    </lineage>
</organism>
<comment type="catalytic activity">
    <reaction evidence="1 14 15">
        <text>adenosine 5'-phosphosulfate + ATP = 3'-phosphoadenylyl sulfate + ADP + H(+)</text>
        <dbReference type="Rhea" id="RHEA:24152"/>
        <dbReference type="ChEBI" id="CHEBI:15378"/>
        <dbReference type="ChEBI" id="CHEBI:30616"/>
        <dbReference type="ChEBI" id="CHEBI:58243"/>
        <dbReference type="ChEBI" id="CHEBI:58339"/>
        <dbReference type="ChEBI" id="CHEBI:456216"/>
        <dbReference type="EC" id="2.7.1.25"/>
    </reaction>
</comment>
<evidence type="ECO:0000256" key="12">
    <source>
        <dbReference type="ARBA" id="ARBA00031393"/>
    </source>
</evidence>
<reference evidence="17 18" key="1">
    <citation type="submission" date="2019-08" db="EMBL/GenBank/DDBJ databases">
        <title>Draft genome sequencing and comparative genomics of hatchery-associated Vibrios.</title>
        <authorList>
            <person name="Kehlet-Delgado H."/>
            <person name="Mueller R.S."/>
        </authorList>
    </citation>
    <scope>NUCLEOTIDE SEQUENCE [LARGE SCALE GENOMIC DNA]</scope>
    <source>
        <strain evidence="17 18">01-65-5-1</strain>
    </source>
</reference>
<dbReference type="FunFam" id="3.40.50.300:FF:000212">
    <property type="entry name" value="Adenylyl-sulfate kinase"/>
    <property type="match status" value="1"/>
</dbReference>
<evidence type="ECO:0000259" key="16">
    <source>
        <dbReference type="Pfam" id="PF01583"/>
    </source>
</evidence>
<evidence type="ECO:0000256" key="6">
    <source>
        <dbReference type="ARBA" id="ARBA00018163"/>
    </source>
</evidence>
<dbReference type="NCBIfam" id="NF003013">
    <property type="entry name" value="PRK03846.1"/>
    <property type="match status" value="1"/>
</dbReference>
<name>A0AAE5GQI0_9VIBR</name>
<dbReference type="InterPro" id="IPR027417">
    <property type="entry name" value="P-loop_NTPase"/>
</dbReference>
<dbReference type="NCBIfam" id="TIGR00455">
    <property type="entry name" value="apsK"/>
    <property type="match status" value="1"/>
</dbReference>
<feature type="active site" description="Phosphoserine intermediate" evidence="14">
    <location>
        <position position="114"/>
    </location>
</feature>
<gene>
    <name evidence="14 17" type="primary">cysC</name>
    <name evidence="17" type="ORF">F0237_10480</name>
</gene>
<dbReference type="CDD" id="cd02027">
    <property type="entry name" value="APSK"/>
    <property type="match status" value="1"/>
</dbReference>
<evidence type="ECO:0000256" key="7">
    <source>
        <dbReference type="ARBA" id="ARBA00022679"/>
    </source>
</evidence>
<feature type="domain" description="APS kinase" evidence="16">
    <location>
        <begin position="32"/>
        <end position="181"/>
    </location>
</feature>
<keyword evidence="10 14" id="KW-0067">ATP-binding</keyword>
<evidence type="ECO:0000256" key="1">
    <source>
        <dbReference type="ARBA" id="ARBA00001823"/>
    </source>
</evidence>
<evidence type="ECO:0000256" key="4">
    <source>
        <dbReference type="ARBA" id="ARBA00007008"/>
    </source>
</evidence>
<comment type="pathway">
    <text evidence="3 14 15">Sulfur metabolism; hydrogen sulfide biosynthesis; sulfite from sulfate: step 2/3.</text>
</comment>
<keyword evidence="14" id="KW-0597">Phosphoprotein</keyword>
<accession>A0AAE5GQI0</accession>
<dbReference type="PANTHER" id="PTHR11055:SF63">
    <property type="entry name" value="ADENYLYL-SULFATE KINASE 1, CHLOROPLASTIC"/>
    <property type="match status" value="1"/>
</dbReference>
<comment type="caution">
    <text evidence="17">The sequence shown here is derived from an EMBL/GenBank/DDBJ whole genome shotgun (WGS) entry which is preliminary data.</text>
</comment>
<dbReference type="AlphaFoldDB" id="A0AAE5GQI0"/>
<evidence type="ECO:0000256" key="3">
    <source>
        <dbReference type="ARBA" id="ARBA00004806"/>
    </source>
</evidence>
<keyword evidence="8 14" id="KW-0547">Nucleotide-binding</keyword>
<evidence type="ECO:0000313" key="17">
    <source>
        <dbReference type="EMBL" id="NOI81087.1"/>
    </source>
</evidence>
<keyword evidence="9 14" id="KW-0418">Kinase</keyword>